<dbReference type="Proteomes" id="UP001526166">
    <property type="component" value="Unassembled WGS sequence"/>
</dbReference>
<keyword evidence="1" id="KW-0732">Signal</keyword>
<dbReference type="RefSeq" id="WP_263846772.1">
    <property type="nucleotide sequence ID" value="NZ_JAOWKW010000001.1"/>
</dbReference>
<dbReference type="EMBL" id="JAOWKW010000001">
    <property type="protein sequence ID" value="MCV2877411.1"/>
    <property type="molecule type" value="Genomic_DNA"/>
</dbReference>
<feature type="chain" id="PRO_5046940192" evidence="1">
    <location>
        <begin position="20"/>
        <end position="404"/>
    </location>
</feature>
<gene>
    <name evidence="2" type="ORF">OE699_00980</name>
</gene>
<proteinExistence type="predicted"/>
<feature type="signal peptide" evidence="1">
    <location>
        <begin position="1"/>
        <end position="19"/>
    </location>
</feature>
<sequence length="404" mass="43997">MRRLLLATALAILPIPALAGTGLSAEIGETGITATLARLSALPTPTDEERFAIGGLEFLAALERVYQLRWQVGMGRGMDMIFGMAGQLGNNPNPRQLDPAEITAILDDTLAGMERARAALADLPDDSAFGFELDFADLWLDADGDGKRGLAESLSDIAGPVLFGWQWQERQQTQGALPAVRFDAADAPWLAAYTHLISGTTQMIRAYDPAPAIARVGEASAILRKKDNESDPYGYSNFIDMFAIVDGTLRHEPDATRTLAARDHYLSMVSENRRFWALVAQETDNDREWIPNDAQVSATGLTFPKGIGASWLAVLDDAEGLLTGRLAAPYPKDIFFGRATTQVPPGLDISKLFTEPRPVDIVGWFQGWAALPYLSDAPQVTAQNMLQFERLVSGEAPLFMVFLN</sequence>
<reference evidence="2 3" key="1">
    <citation type="submission" date="2022-10" db="EMBL/GenBank/DDBJ databases">
        <title>Sinirhodobacter sp. nov., isolated from ocean surface sediments.</title>
        <authorList>
            <person name="He W."/>
            <person name="Wang L."/>
            <person name="Zhang D.-F."/>
        </authorList>
    </citation>
    <scope>NUCLEOTIDE SEQUENCE [LARGE SCALE GENOMIC DNA]</scope>
    <source>
        <strain evidence="2 3">WL0115</strain>
    </source>
</reference>
<organism evidence="2 3">
    <name type="scientific">Sedimentimonas flavescens</name>
    <dbReference type="NCBI Taxonomy" id="2851012"/>
    <lineage>
        <taxon>Bacteria</taxon>
        <taxon>Pseudomonadati</taxon>
        <taxon>Pseudomonadota</taxon>
        <taxon>Alphaproteobacteria</taxon>
        <taxon>Rhodobacterales</taxon>
        <taxon>Rhodobacter group</taxon>
        <taxon>Sedimentimonas</taxon>
    </lineage>
</organism>
<evidence type="ECO:0000313" key="3">
    <source>
        <dbReference type="Proteomes" id="UP001526166"/>
    </source>
</evidence>
<evidence type="ECO:0000313" key="2">
    <source>
        <dbReference type="EMBL" id="MCV2877411.1"/>
    </source>
</evidence>
<protein>
    <submittedName>
        <fullName evidence="2">Uncharacterized protein</fullName>
    </submittedName>
</protein>
<evidence type="ECO:0000256" key="1">
    <source>
        <dbReference type="SAM" id="SignalP"/>
    </source>
</evidence>
<accession>A0ABT2ZUI7</accession>
<name>A0ABT2ZUI7_9RHOB</name>
<comment type="caution">
    <text evidence="2">The sequence shown here is derived from an EMBL/GenBank/DDBJ whole genome shotgun (WGS) entry which is preliminary data.</text>
</comment>
<keyword evidence="3" id="KW-1185">Reference proteome</keyword>